<feature type="compositionally biased region" description="Polar residues" evidence="1">
    <location>
        <begin position="19"/>
        <end position="33"/>
    </location>
</feature>
<dbReference type="InterPro" id="IPR003018">
    <property type="entry name" value="GAF"/>
</dbReference>
<name>A0A3N3ZRU3_9MICC</name>
<evidence type="ECO:0000313" key="3">
    <source>
        <dbReference type="EMBL" id="ROZ62296.1"/>
    </source>
</evidence>
<dbReference type="InterPro" id="IPR029016">
    <property type="entry name" value="GAF-like_dom_sf"/>
</dbReference>
<organism evidence="3 4">
    <name type="scientific">Kocuria soli</name>
    <dbReference type="NCBI Taxonomy" id="2485125"/>
    <lineage>
        <taxon>Bacteria</taxon>
        <taxon>Bacillati</taxon>
        <taxon>Actinomycetota</taxon>
        <taxon>Actinomycetes</taxon>
        <taxon>Micrococcales</taxon>
        <taxon>Micrococcaceae</taxon>
        <taxon>Kocuria</taxon>
    </lineage>
</organism>
<evidence type="ECO:0000259" key="2">
    <source>
        <dbReference type="Pfam" id="PF01590"/>
    </source>
</evidence>
<evidence type="ECO:0000256" key="1">
    <source>
        <dbReference type="SAM" id="MobiDB-lite"/>
    </source>
</evidence>
<accession>A0A3N3ZRU3</accession>
<comment type="caution">
    <text evidence="3">The sequence shown here is derived from an EMBL/GenBank/DDBJ whole genome shotgun (WGS) entry which is preliminary data.</text>
</comment>
<dbReference type="Gene3D" id="3.30.450.40">
    <property type="match status" value="1"/>
</dbReference>
<gene>
    <name evidence="3" type="ORF">EDL96_10255</name>
</gene>
<feature type="domain" description="GAF" evidence="2">
    <location>
        <begin position="183"/>
        <end position="277"/>
    </location>
</feature>
<proteinExistence type="predicted"/>
<dbReference type="Proteomes" id="UP000270616">
    <property type="component" value="Unassembled WGS sequence"/>
</dbReference>
<reference evidence="3 4" key="1">
    <citation type="submission" date="2018-10" db="EMBL/GenBank/DDBJ databases">
        <title>Kocuria sp. M5W7-7, whole genome shotgun sequence.</title>
        <authorList>
            <person name="Tuo L."/>
        </authorList>
    </citation>
    <scope>NUCLEOTIDE SEQUENCE [LARGE SCALE GENOMIC DNA]</scope>
    <source>
        <strain evidence="3 4">M5W7-7</strain>
    </source>
</reference>
<feature type="region of interest" description="Disordered" evidence="1">
    <location>
        <begin position="1"/>
        <end position="45"/>
    </location>
</feature>
<dbReference type="Pfam" id="PF01590">
    <property type="entry name" value="GAF"/>
    <property type="match status" value="1"/>
</dbReference>
<dbReference type="EMBL" id="RKMF01000013">
    <property type="protein sequence ID" value="ROZ62296.1"/>
    <property type="molecule type" value="Genomic_DNA"/>
</dbReference>
<evidence type="ECO:0000313" key="4">
    <source>
        <dbReference type="Proteomes" id="UP000270616"/>
    </source>
</evidence>
<protein>
    <submittedName>
        <fullName evidence="3">GAF domain-containing protein</fullName>
    </submittedName>
</protein>
<sequence length="458" mass="49599">MCPWTRAGEVRMTPVRPGSQRQTPDCNGMQRSLASHRPPPINSTWPPSHFQEVAMVQQARLEPAFFSDVDPVDYAHVLSEVHQARLAGRPLPARPRPVIEHSWNRMQRIGVPVERQDPDVDETAAADARAAMVTTYGTTAGGLEKLVGSILGPTLADSGLVGVFATADARVTRRFGDWNVLQAADGIGFVPGARWGENSVGTNAIDMATRLGRPIQVHGPEHWCLDQHLWSCAAAPLHDPASGQTIGVLDISGPLDEAHPAILGLIKSVTAQVELSLRNAHLRELERLRTRSWHLVADLQVPWLLCDRHGWVLGASHVVPTERISLGTDKAPLRSGRQVVPGVGLCEVDNLGDVVLITQVSPTHADHAYVLDPAASTLEIELGDRTTTHHLSGRHTAIILTLAGAHGAMTPTELAIAAWPKPGISDVAVRAEVSRLRKRFPSLVSAAPYMLQAEVRVR</sequence>
<dbReference type="AlphaFoldDB" id="A0A3N3ZRU3"/>
<keyword evidence="4" id="KW-1185">Reference proteome</keyword>